<sequence>MIFVILIVLILMLYILYQPLHQAYIVMRKQSDQRQILFADDSLKEAMRRRRYAPLHTLPTVKWQNVYTDTAGGACFAVPVLVTVNDTGTFDCSSICDNETAVYFFVNSSDNYIVNGTRLIRGGYCTLNSIPRNCNSETSLILYSVNQWTCIAEDPRYYAGESNIVQIAGRQHSDQILAVDIDKIVLWDNMLQRSVNPFVNTHRHNWDEKIAGSDVRRFSVQCNALDIRHNQMFINPYNALECLPNVCTSARGVHRDVKPDFVRGVCDCGDFDITRVRHIDENAPSSRCASIVNRLIKENRDYQFRVECLSLDTPITDYSPTKPLCPPEIFNQNTDFAYTFTLQGVVPLSGNGIDEPTHGLWRDTRSRIVWNDVHS</sequence>
<organism evidence="1">
    <name type="scientific">Adoxophyes orana granulovirus</name>
    <name type="common">AoGV</name>
    <dbReference type="NCBI Taxonomy" id="170617"/>
    <lineage>
        <taxon>Viruses</taxon>
        <taxon>Viruses incertae sedis</taxon>
        <taxon>Naldaviricetes</taxon>
        <taxon>Lefavirales</taxon>
        <taxon>Baculoviridae</taxon>
        <taxon>Betabaculovirus</taxon>
        <taxon>Betabaculovirus adoranae</taxon>
    </lineage>
</organism>
<reference evidence="1" key="1">
    <citation type="journal article" date="2015" name="J. Gen. Virol.">
        <title>Isolation of an Adoxophyes orana granulovirus (AdorGV) occlusion body morphology mutant: biological activity, genome sequence and relationship to other isolates of AdorGV.</title>
        <authorList>
            <person name="Nakai M."/>
            <person name="Harrison R.L."/>
            <person name="Uchida H."/>
            <person name="Ukuda R."/>
            <person name="Hikihara S."/>
            <person name="Ishii K."/>
            <person name="Kunimi Y."/>
        </authorList>
    </citation>
    <scope>NUCLEOTIDE SEQUENCE</scope>
    <source>
        <strain evidence="1">Miyazaki</strain>
    </source>
</reference>
<name>A0A0A7UY67_GVAO</name>
<proteinExistence type="predicted"/>
<dbReference type="EMBL" id="KM226332">
    <property type="protein sequence ID" value="AJA91679.1"/>
    <property type="molecule type" value="Genomic_DNA"/>
</dbReference>
<evidence type="ECO:0000313" key="1">
    <source>
        <dbReference type="EMBL" id="AJA91679.1"/>
    </source>
</evidence>
<accession>A0A0A7UY67</accession>
<protein>
    <submittedName>
        <fullName evidence="1">Per os infectivity factor 2</fullName>
    </submittedName>
</protein>
<dbReference type="InterPro" id="IPR006725">
    <property type="entry name" value="PIF2"/>
</dbReference>
<dbReference type="Pfam" id="PF04631">
    <property type="entry name" value="PIF2"/>
    <property type="match status" value="1"/>
</dbReference>
<organismHost>
    <name type="scientific">Adoxophyes</name>
    <dbReference type="NCBI Taxonomy" id="85584"/>
</organismHost>